<protein>
    <submittedName>
        <fullName evidence="9">Sugar transferase</fullName>
    </submittedName>
</protein>
<feature type="transmembrane region" description="Helical" evidence="7">
    <location>
        <begin position="103"/>
        <end position="120"/>
    </location>
</feature>
<feature type="transmembrane region" description="Helical" evidence="7">
    <location>
        <begin position="306"/>
        <end position="327"/>
    </location>
</feature>
<evidence type="ECO:0000256" key="7">
    <source>
        <dbReference type="SAM" id="Phobius"/>
    </source>
</evidence>
<dbReference type="Proteomes" id="UP000594480">
    <property type="component" value="Chromosome"/>
</dbReference>
<sequence>MCKAGGVRSTGEPRPWHESYRTRLVISDAVVLVWVVYGTQIVWFGTGNAQLSLLRDLRFTAVSYWFASAILVALWLLALSLADTRTPGVVGAGTTEYVRVIDSSLVLFGVIAIVAFLFRVDIARGYLLISLPAGILLLLLVRWLWRQWLVAKRRVGKCASGVILIGSPASVAQVGTELQRRRDTGYLVVGACLPPELSPEPPSGDDPLPDADIPVLGTFDDLARVLAETGADTVLVTSSDALPPEKVKQISWSLEAGRQHLLLAPGIADVAGPRIHTRPVSGLPLVHVETPRFSPGQRFGKRMADLILSLVAVVVISPLLGILALAVKLSSPGPVCVRETRVGYHGRPFRMLAFRTTRYDGADTSPTALGRWMHRHTLDDLPQLFTVIGGTMSLVGPRPPLPSEVETYTDASLRRFLAKPGITGLSQISGRENLAWEDAVRLDLSYVENWTLAGDIAIVVKSAKAALLGRAAR</sequence>
<evidence type="ECO:0000313" key="9">
    <source>
        <dbReference type="EMBL" id="QPE04959.1"/>
    </source>
</evidence>
<dbReference type="PANTHER" id="PTHR30576">
    <property type="entry name" value="COLANIC BIOSYNTHESIS UDP-GLUCOSE LIPID CARRIER TRANSFERASE"/>
    <property type="match status" value="1"/>
</dbReference>
<comment type="similarity">
    <text evidence="2">Belongs to the bacterial sugar transferase family.</text>
</comment>
<evidence type="ECO:0000256" key="3">
    <source>
        <dbReference type="ARBA" id="ARBA00022679"/>
    </source>
</evidence>
<keyword evidence="10" id="KW-1185">Reference proteome</keyword>
<feature type="domain" description="Bacterial sugar transferase" evidence="8">
    <location>
        <begin position="301"/>
        <end position="466"/>
    </location>
</feature>
<evidence type="ECO:0000256" key="2">
    <source>
        <dbReference type="ARBA" id="ARBA00006464"/>
    </source>
</evidence>
<evidence type="ECO:0000259" key="8">
    <source>
        <dbReference type="Pfam" id="PF02397"/>
    </source>
</evidence>
<evidence type="ECO:0000256" key="5">
    <source>
        <dbReference type="ARBA" id="ARBA00022989"/>
    </source>
</evidence>
<dbReference type="KEGG" id="msf:IT882_02220"/>
<keyword evidence="4 7" id="KW-0812">Transmembrane</keyword>
<dbReference type="PANTHER" id="PTHR30576:SF10">
    <property type="entry name" value="SLL5057 PROTEIN"/>
    <property type="match status" value="1"/>
</dbReference>
<proteinExistence type="inferred from homology"/>
<dbReference type="Pfam" id="PF02397">
    <property type="entry name" value="Bac_transf"/>
    <property type="match status" value="1"/>
</dbReference>
<dbReference type="EMBL" id="CP064760">
    <property type="protein sequence ID" value="QPE04959.1"/>
    <property type="molecule type" value="Genomic_DNA"/>
</dbReference>
<feature type="transmembrane region" description="Helical" evidence="7">
    <location>
        <begin position="126"/>
        <end position="145"/>
    </location>
</feature>
<feature type="transmembrane region" description="Helical" evidence="7">
    <location>
        <begin position="24"/>
        <end position="44"/>
    </location>
</feature>
<dbReference type="GO" id="GO:0016780">
    <property type="term" value="F:phosphotransferase activity, for other substituted phosphate groups"/>
    <property type="evidence" value="ECO:0007669"/>
    <property type="project" value="TreeGrafter"/>
</dbReference>
<dbReference type="AlphaFoldDB" id="A0A7S8MXE6"/>
<evidence type="ECO:0000313" key="10">
    <source>
        <dbReference type="Proteomes" id="UP000594480"/>
    </source>
</evidence>
<reference evidence="9 10" key="1">
    <citation type="submission" date="2020-11" db="EMBL/GenBank/DDBJ databases">
        <title>Amino acid is mineralized and recycled by bacteria in oceanic microbiome.</title>
        <authorList>
            <person name="Zheng L.Y."/>
        </authorList>
    </citation>
    <scope>NUCLEOTIDE SEQUENCE [LARGE SCALE GENOMIC DNA]</scope>
    <source>
        <strain evidence="9 10">A32-1</strain>
    </source>
</reference>
<gene>
    <name evidence="9" type="ORF">IT882_02220</name>
</gene>
<dbReference type="GO" id="GO:0016020">
    <property type="term" value="C:membrane"/>
    <property type="evidence" value="ECO:0007669"/>
    <property type="project" value="UniProtKB-SubCell"/>
</dbReference>
<dbReference type="NCBIfam" id="TIGR03025">
    <property type="entry name" value="EPS_sugtrans"/>
    <property type="match status" value="1"/>
</dbReference>
<accession>A0A7S8MXE6</accession>
<organism evidence="9 10">
    <name type="scientific">Microbacterium schleiferi</name>
    <dbReference type="NCBI Taxonomy" id="69362"/>
    <lineage>
        <taxon>Bacteria</taxon>
        <taxon>Bacillati</taxon>
        <taxon>Actinomycetota</taxon>
        <taxon>Actinomycetes</taxon>
        <taxon>Micrococcales</taxon>
        <taxon>Microbacteriaceae</taxon>
        <taxon>Microbacterium</taxon>
    </lineage>
</organism>
<keyword evidence="3 9" id="KW-0808">Transferase</keyword>
<comment type="subcellular location">
    <subcellularLocation>
        <location evidence="1">Membrane</location>
        <topology evidence="1">Multi-pass membrane protein</topology>
    </subcellularLocation>
</comment>
<name>A0A7S8MXE6_9MICO</name>
<keyword evidence="5 7" id="KW-1133">Transmembrane helix</keyword>
<evidence type="ECO:0000256" key="4">
    <source>
        <dbReference type="ARBA" id="ARBA00022692"/>
    </source>
</evidence>
<keyword evidence="6 7" id="KW-0472">Membrane</keyword>
<dbReference type="InterPro" id="IPR003362">
    <property type="entry name" value="Bact_transf"/>
</dbReference>
<feature type="transmembrane region" description="Helical" evidence="7">
    <location>
        <begin position="64"/>
        <end position="82"/>
    </location>
</feature>
<evidence type="ECO:0000256" key="1">
    <source>
        <dbReference type="ARBA" id="ARBA00004141"/>
    </source>
</evidence>
<dbReference type="InterPro" id="IPR017475">
    <property type="entry name" value="EPS_sugar_tfrase"/>
</dbReference>
<evidence type="ECO:0000256" key="6">
    <source>
        <dbReference type="ARBA" id="ARBA00023136"/>
    </source>
</evidence>
<dbReference type="Pfam" id="PF13727">
    <property type="entry name" value="CoA_binding_3"/>
    <property type="match status" value="1"/>
</dbReference>